<dbReference type="OrthoDB" id="10265862at2759"/>
<dbReference type="PANTHER" id="PTHR43267:SF2">
    <property type="entry name" value="TRNA THREONYLCARBAMOYLADENOSINE DEHYDRATASE 1-RELATED"/>
    <property type="match status" value="1"/>
</dbReference>
<feature type="coiled-coil region" evidence="1">
    <location>
        <begin position="315"/>
        <end position="342"/>
    </location>
</feature>
<evidence type="ECO:0000313" key="5">
    <source>
        <dbReference type="Proteomes" id="UP000501346"/>
    </source>
</evidence>
<evidence type="ECO:0000256" key="1">
    <source>
        <dbReference type="SAM" id="Coils"/>
    </source>
</evidence>
<sequence length="429" mass="48865">MANNTWKLIATTALISVFSTQLAKSVWKEYKLSCAANKNKTVSRPRQYDDHLFREQLARNYAFLGEEGMRKIKEQYIVIVGAGEVGSWVCTMLIRSGCQKIMIIDPENISIDSLNTHCCAVLSDIGKPKVQCLKEHLSKIAPWSEIKARAKAWTKENSHDLIFADGESPTFIVDCLDNLESKVDLLEYAHHNKIDVISSMGVATKSDPTRVSINDISMTEFDPISRCVRRKLRKRGIATGISVVFSNEMLDPRRDDILSPIDCEHRAINAVRDEALRHLPELGTMPGIFGLSIATWILTKVSGYPMKENEVKNRLKFYDSILETFQKQMARLNENKERSSLLGLEEVGYIVEEIFRGKSPISGYSTKLALTKWEANKEISLTNVVLMTKEEQEIHEKRILLDGEKLTAVYSEEVLDFIERLFKEEEYYS</sequence>
<keyword evidence="1" id="KW-0175">Coiled coil</keyword>
<gene>
    <name evidence="4" type="primary">TCD1_1</name>
    <name evidence="4" type="ORF">GRS66_002148</name>
</gene>
<dbReference type="SUPFAM" id="SSF69572">
    <property type="entry name" value="Activating enzymes of the ubiquitin-like proteins"/>
    <property type="match status" value="1"/>
</dbReference>
<dbReference type="InterPro" id="IPR000594">
    <property type="entry name" value="ThiF_NAD_FAD-bd"/>
</dbReference>
<dbReference type="GO" id="GO:0008641">
    <property type="term" value="F:ubiquitin-like modifier activating enzyme activity"/>
    <property type="evidence" value="ECO:0007669"/>
    <property type="project" value="InterPro"/>
</dbReference>
<dbReference type="InterPro" id="IPR035985">
    <property type="entry name" value="Ubiquitin-activating_enz"/>
</dbReference>
<evidence type="ECO:0000313" key="4">
    <source>
        <dbReference type="EMBL" id="QID79852.1"/>
    </source>
</evidence>
<dbReference type="GO" id="GO:0061503">
    <property type="term" value="F:tRNA threonylcarbamoyladenosine dehydratase"/>
    <property type="evidence" value="ECO:0007669"/>
    <property type="project" value="TreeGrafter"/>
</dbReference>
<dbReference type="GO" id="GO:0061504">
    <property type="term" value="P:cyclic threonylcarbamoyladenosine biosynthetic process"/>
    <property type="evidence" value="ECO:0007669"/>
    <property type="project" value="TreeGrafter"/>
</dbReference>
<evidence type="ECO:0000256" key="2">
    <source>
        <dbReference type="SAM" id="SignalP"/>
    </source>
</evidence>
<dbReference type="AlphaFoldDB" id="A0A6C1DS44"/>
<dbReference type="Pfam" id="PF00899">
    <property type="entry name" value="ThiF"/>
    <property type="match status" value="1"/>
</dbReference>
<feature type="signal peptide" evidence="2">
    <location>
        <begin position="1"/>
        <end position="25"/>
    </location>
</feature>
<keyword evidence="2" id="KW-0732">Signal</keyword>
<dbReference type="GO" id="GO:0005741">
    <property type="term" value="C:mitochondrial outer membrane"/>
    <property type="evidence" value="ECO:0007669"/>
    <property type="project" value="TreeGrafter"/>
</dbReference>
<dbReference type="Gene3D" id="3.40.50.720">
    <property type="entry name" value="NAD(P)-binding Rossmann-like Domain"/>
    <property type="match status" value="1"/>
</dbReference>
<reference evidence="4 5" key="1">
    <citation type="journal article" date="2019" name="BMC Genomics">
        <title>Chromosome level assembly and comparative genome analysis confirm lager-brewing yeasts originated from a single hybridization.</title>
        <authorList>
            <person name="Salazar A.N."/>
            <person name="Gorter de Vries A.R."/>
            <person name="van den Broek M."/>
            <person name="Brouwers N."/>
            <person name="de la Torre Cortes P."/>
            <person name="Kuijpers N.G.A."/>
            <person name="Daran J.G."/>
            <person name="Abeel T."/>
        </authorList>
    </citation>
    <scope>NUCLEOTIDE SEQUENCE [LARGE SCALE GENOMIC DNA]</scope>
    <source>
        <strain evidence="4 5">CBS 1483</strain>
    </source>
</reference>
<dbReference type="PANTHER" id="PTHR43267">
    <property type="entry name" value="TRNA THREONYLCARBAMOYLADENOSINE DEHYDRATASE"/>
    <property type="match status" value="1"/>
</dbReference>
<dbReference type="EMBL" id="CP048989">
    <property type="protein sequence ID" value="QID79852.1"/>
    <property type="molecule type" value="Genomic_DNA"/>
</dbReference>
<dbReference type="Proteomes" id="UP000501346">
    <property type="component" value="Chromosome ScVIII"/>
</dbReference>
<proteinExistence type="predicted"/>
<name>A0A6C1DS44_SACPS</name>
<accession>A0A6C1DS44</accession>
<dbReference type="CDD" id="cd00755">
    <property type="entry name" value="YgdL_like"/>
    <property type="match status" value="1"/>
</dbReference>
<feature type="chain" id="PRO_5025468469" evidence="2">
    <location>
        <begin position="26"/>
        <end position="429"/>
    </location>
</feature>
<dbReference type="InterPro" id="IPR045886">
    <property type="entry name" value="ThiF/MoeB/HesA"/>
</dbReference>
<keyword evidence="5" id="KW-1185">Reference proteome</keyword>
<organism evidence="4 5">
    <name type="scientific">Saccharomyces pastorianus</name>
    <name type="common">Lager yeast</name>
    <name type="synonym">Saccharomyces cerevisiae x Saccharomyces eubayanus</name>
    <dbReference type="NCBI Taxonomy" id="27292"/>
    <lineage>
        <taxon>Eukaryota</taxon>
        <taxon>Fungi</taxon>
        <taxon>Dikarya</taxon>
        <taxon>Ascomycota</taxon>
        <taxon>Saccharomycotina</taxon>
        <taxon>Saccharomycetes</taxon>
        <taxon>Saccharomycetales</taxon>
        <taxon>Saccharomycetaceae</taxon>
        <taxon>Saccharomyces</taxon>
    </lineage>
</organism>
<feature type="domain" description="THIF-type NAD/FAD binding fold" evidence="3">
    <location>
        <begin position="58"/>
        <end position="333"/>
    </location>
</feature>
<protein>
    <submittedName>
        <fullName evidence="4">tRNA threonylcarbamoyladenosine dehydratase 1</fullName>
    </submittedName>
</protein>
<evidence type="ECO:0000259" key="3">
    <source>
        <dbReference type="Pfam" id="PF00899"/>
    </source>
</evidence>